<comment type="caution">
    <text evidence="2">The sequence shown here is derived from an EMBL/GenBank/DDBJ whole genome shotgun (WGS) entry which is preliminary data.</text>
</comment>
<proteinExistence type="predicted"/>
<dbReference type="Proteomes" id="UP000270299">
    <property type="component" value="Unassembled WGS sequence"/>
</dbReference>
<dbReference type="EMBL" id="RCUV01000013">
    <property type="protein sequence ID" value="RLP69447.1"/>
    <property type="molecule type" value="Genomic_DNA"/>
</dbReference>
<dbReference type="OrthoDB" id="5493262at2"/>
<dbReference type="PANTHER" id="PTHR41913">
    <property type="entry name" value="DUF1684 DOMAIN-CONTAINING PROTEIN"/>
    <property type="match status" value="1"/>
</dbReference>
<protein>
    <submittedName>
        <fullName evidence="2">DUF1684 domain-containing protein</fullName>
    </submittedName>
</protein>
<keyword evidence="3" id="KW-1185">Reference proteome</keyword>
<evidence type="ECO:0000313" key="3">
    <source>
        <dbReference type="Proteomes" id="UP000270299"/>
    </source>
</evidence>
<dbReference type="PANTHER" id="PTHR41913:SF1">
    <property type="entry name" value="DUF1684 DOMAIN-CONTAINING PROTEIN"/>
    <property type="match status" value="1"/>
</dbReference>
<accession>A0A3L6ZNL6</accession>
<organism evidence="2 3">
    <name type="scientific">Mycetocola manganoxydans</name>
    <dbReference type="NCBI Taxonomy" id="699879"/>
    <lineage>
        <taxon>Bacteria</taxon>
        <taxon>Bacillati</taxon>
        <taxon>Actinomycetota</taxon>
        <taxon>Actinomycetes</taxon>
        <taxon>Micrococcales</taxon>
        <taxon>Microbacteriaceae</taxon>
        <taxon>Mycetocola</taxon>
    </lineage>
</organism>
<feature type="compositionally biased region" description="Polar residues" evidence="1">
    <location>
        <begin position="8"/>
        <end position="22"/>
    </location>
</feature>
<dbReference type="InterPro" id="IPR012467">
    <property type="entry name" value="DUF1684"/>
</dbReference>
<sequence length="299" mass="32035">MPRWPRSPLSSATAGSGLTRTTSTDRRISMALPDTFDSSTDSFAADWATWHEARERGTGSPLGVASLVATHWLAGAPSELEGVPGRWHAAPEGIVGSGHELTGLTLLQGGRPIDVIEEDTVTLTAGQDIEWGEKRLRYFERDGALALRLLDPEAPSRVALGGIDAFEPSESFVISGRFRPAAPDASVEFTTIDGHRSEDAPAGFVDLDLADGPVSLTVTLERGRLHAVFSDGTSGEESYRFRFLDLALPVADGTVIADFNRAYLPPCAFSDFYVCPLPPAGNRFATPIRAGEKNLIRAA</sequence>
<feature type="region of interest" description="Disordered" evidence="1">
    <location>
        <begin position="1"/>
        <end position="26"/>
    </location>
</feature>
<dbReference type="Pfam" id="PF07920">
    <property type="entry name" value="DUF1684"/>
    <property type="match status" value="1"/>
</dbReference>
<evidence type="ECO:0000256" key="1">
    <source>
        <dbReference type="SAM" id="MobiDB-lite"/>
    </source>
</evidence>
<reference evidence="2 3" key="1">
    <citation type="submission" date="2018-10" db="EMBL/GenBank/DDBJ databases">
        <authorList>
            <person name="Li J."/>
        </authorList>
    </citation>
    <scope>NUCLEOTIDE SEQUENCE [LARGE SCALE GENOMIC DNA]</scope>
    <source>
        <strain evidence="2 3">CCTCC AB209002</strain>
    </source>
</reference>
<gene>
    <name evidence="2" type="ORF">D9V29_12075</name>
</gene>
<name>A0A3L6ZNL6_9MICO</name>
<evidence type="ECO:0000313" key="2">
    <source>
        <dbReference type="EMBL" id="RLP69447.1"/>
    </source>
</evidence>
<dbReference type="AlphaFoldDB" id="A0A3L6ZNL6"/>